<keyword evidence="3" id="KW-1003">Cell membrane</keyword>
<keyword evidence="6 7" id="KW-0472">Membrane</keyword>
<sequence length="349" mass="37385">MNEIYEQDILARKPFNPFRILRRWDKVVLAILLITLVLALTSQQQALNSVTGTGLSLLSVAPFILLSVLLAAYIKATGLDQQIARAFSYSPVRSIFFAAILGALSPFCSCGVIPIIAGLLISGVPLAPVMAFWLASPLMDPEMFILTSAVMGFDFAVVKTIAALGIALFAGFVIHFFRHLPMFQTVLREGYASGCGGPKAPESGVISLKFWQEKARLAEFKKQSLSTGWFLAKWLTLAFLLESIMLRYLPANGVAAHLNGDQWWTLPLSALVGIPAYLNGYAALPTLSALLDKGMDPSAGLTFVIAGGATSIPAAMAVFSLVKKKVFAAYIVFALSGAILSGVLLGPLL</sequence>
<dbReference type="OrthoDB" id="9777774at2"/>
<feature type="transmembrane region" description="Helical" evidence="7">
    <location>
        <begin position="230"/>
        <end position="249"/>
    </location>
</feature>
<comment type="subcellular location">
    <subcellularLocation>
        <location evidence="1">Cell membrane</location>
        <topology evidence="1">Multi-pass membrane protein</topology>
    </subcellularLocation>
</comment>
<accession>A0A2G4YTS2</accession>
<evidence type="ECO:0000256" key="7">
    <source>
        <dbReference type="SAM" id="Phobius"/>
    </source>
</evidence>
<dbReference type="Pfam" id="PF03773">
    <property type="entry name" value="ArsP_1"/>
    <property type="match status" value="1"/>
</dbReference>
<dbReference type="AlphaFoldDB" id="A0A2G4YTS2"/>
<dbReference type="GO" id="GO:0005886">
    <property type="term" value="C:plasma membrane"/>
    <property type="evidence" value="ECO:0007669"/>
    <property type="project" value="UniProtKB-SubCell"/>
</dbReference>
<feature type="transmembrane region" description="Helical" evidence="7">
    <location>
        <begin position="53"/>
        <end position="74"/>
    </location>
</feature>
<evidence type="ECO:0000313" key="8">
    <source>
        <dbReference type="EMBL" id="PHZ85739.1"/>
    </source>
</evidence>
<keyword evidence="9" id="KW-1185">Reference proteome</keyword>
<evidence type="ECO:0000256" key="2">
    <source>
        <dbReference type="ARBA" id="ARBA00006386"/>
    </source>
</evidence>
<dbReference type="PANTHER" id="PTHR34184:SF4">
    <property type="entry name" value="UPF0718 PROTEIN YCGR"/>
    <property type="match status" value="1"/>
</dbReference>
<feature type="transmembrane region" description="Helical" evidence="7">
    <location>
        <begin position="95"/>
        <end position="124"/>
    </location>
</feature>
<name>A0A2G4YTS2_9PROT</name>
<evidence type="ECO:0000256" key="4">
    <source>
        <dbReference type="ARBA" id="ARBA00022692"/>
    </source>
</evidence>
<evidence type="ECO:0000313" key="9">
    <source>
        <dbReference type="Proteomes" id="UP000229730"/>
    </source>
</evidence>
<evidence type="ECO:0000256" key="6">
    <source>
        <dbReference type="ARBA" id="ARBA00023136"/>
    </source>
</evidence>
<feature type="transmembrane region" description="Helical" evidence="7">
    <location>
        <begin position="144"/>
        <end position="177"/>
    </location>
</feature>
<comment type="caution">
    <text evidence="8">The sequence shown here is derived from an EMBL/GenBank/DDBJ whole genome shotgun (WGS) entry which is preliminary data.</text>
</comment>
<feature type="transmembrane region" description="Helical" evidence="7">
    <location>
        <begin position="327"/>
        <end position="348"/>
    </location>
</feature>
<dbReference type="PANTHER" id="PTHR34184">
    <property type="entry name" value="UPF0718 PROTEIN YCGR"/>
    <property type="match status" value="1"/>
</dbReference>
<dbReference type="EMBL" id="PDEM01000009">
    <property type="protein sequence ID" value="PHZ85739.1"/>
    <property type="molecule type" value="Genomic_DNA"/>
</dbReference>
<feature type="transmembrane region" description="Helical" evidence="7">
    <location>
        <begin position="27"/>
        <end position="47"/>
    </location>
</feature>
<dbReference type="Proteomes" id="UP000229730">
    <property type="component" value="Unassembled WGS sequence"/>
</dbReference>
<dbReference type="InterPro" id="IPR052923">
    <property type="entry name" value="UPF0718"/>
</dbReference>
<comment type="similarity">
    <text evidence="2">Belongs to the UPF0718 family.</text>
</comment>
<dbReference type="FunCoup" id="A0A2G4YTS2">
    <property type="interactions" value="134"/>
</dbReference>
<proteinExistence type="inferred from homology"/>
<evidence type="ECO:0000256" key="3">
    <source>
        <dbReference type="ARBA" id="ARBA00022475"/>
    </source>
</evidence>
<evidence type="ECO:0000256" key="5">
    <source>
        <dbReference type="ARBA" id="ARBA00022989"/>
    </source>
</evidence>
<keyword evidence="4 7" id="KW-0812">Transmembrane</keyword>
<dbReference type="InParanoid" id="A0A2G4YTS2"/>
<protein>
    <submittedName>
        <fullName evidence="8">Permease</fullName>
    </submittedName>
</protein>
<gene>
    <name evidence="8" type="ORF">CRD36_03385</name>
</gene>
<dbReference type="RefSeq" id="WP_099471324.1">
    <property type="nucleotide sequence ID" value="NZ_CP041025.1"/>
</dbReference>
<organism evidence="8 9">
    <name type="scientific">Paremcibacter congregatus</name>
    <dbReference type="NCBI Taxonomy" id="2043170"/>
    <lineage>
        <taxon>Bacteria</taxon>
        <taxon>Pseudomonadati</taxon>
        <taxon>Pseudomonadota</taxon>
        <taxon>Alphaproteobacteria</taxon>
        <taxon>Emcibacterales</taxon>
        <taxon>Emcibacteraceae</taxon>
        <taxon>Paremcibacter</taxon>
    </lineage>
</organism>
<keyword evidence="5 7" id="KW-1133">Transmembrane helix</keyword>
<reference evidence="8 9" key="1">
    <citation type="submission" date="2017-10" db="EMBL/GenBank/DDBJ databases">
        <title>Frigbacter circumglobatus gen. nov. sp. nov., isolated from sediment cultured in situ.</title>
        <authorList>
            <person name="Zhao Z."/>
        </authorList>
    </citation>
    <scope>NUCLEOTIDE SEQUENCE [LARGE SCALE GENOMIC DNA]</scope>
    <source>
        <strain evidence="8 9">ZYL</strain>
    </source>
</reference>
<feature type="transmembrane region" description="Helical" evidence="7">
    <location>
        <begin position="269"/>
        <end position="291"/>
    </location>
</feature>
<feature type="transmembrane region" description="Helical" evidence="7">
    <location>
        <begin position="298"/>
        <end position="321"/>
    </location>
</feature>
<dbReference type="InterPro" id="IPR005524">
    <property type="entry name" value="DUF318"/>
</dbReference>
<evidence type="ECO:0000256" key="1">
    <source>
        <dbReference type="ARBA" id="ARBA00004651"/>
    </source>
</evidence>